<dbReference type="InterPro" id="IPR011006">
    <property type="entry name" value="CheY-like_superfamily"/>
</dbReference>
<dbReference type="CDD" id="cd00383">
    <property type="entry name" value="trans_reg_C"/>
    <property type="match status" value="1"/>
</dbReference>
<proteinExistence type="predicted"/>
<dbReference type="AlphaFoldDB" id="A0AA45HIR1"/>
<dbReference type="GO" id="GO:0032993">
    <property type="term" value="C:protein-DNA complex"/>
    <property type="evidence" value="ECO:0007669"/>
    <property type="project" value="TreeGrafter"/>
</dbReference>
<dbReference type="Gene3D" id="6.10.250.690">
    <property type="match status" value="1"/>
</dbReference>
<dbReference type="CDD" id="cd17574">
    <property type="entry name" value="REC_OmpR"/>
    <property type="match status" value="1"/>
</dbReference>
<dbReference type="RefSeq" id="WP_109604798.1">
    <property type="nucleotide sequence ID" value="NZ_JAMHJO010000011.1"/>
</dbReference>
<dbReference type="SUPFAM" id="SSF52172">
    <property type="entry name" value="CheY-like"/>
    <property type="match status" value="1"/>
</dbReference>
<evidence type="ECO:0000256" key="2">
    <source>
        <dbReference type="ARBA" id="ARBA00023012"/>
    </source>
</evidence>
<reference evidence="10 11" key="1">
    <citation type="submission" date="2018-05" db="EMBL/GenBank/DDBJ databases">
        <title>Genomic Encyclopedia of Type Strains, Phase IV (KMG-IV): sequencing the most valuable type-strain genomes for metagenomic binning, comparative biology and taxonomic classification.</title>
        <authorList>
            <person name="Goeker M."/>
        </authorList>
    </citation>
    <scope>NUCLEOTIDE SEQUENCE [LARGE SCALE GENOMIC DNA]</scope>
    <source>
        <strain evidence="10 11">DSM 24906</strain>
    </source>
</reference>
<keyword evidence="5" id="KW-0804">Transcription</keyword>
<comment type="caution">
    <text evidence="10">The sequence shown here is derived from an EMBL/GenBank/DDBJ whole genome shotgun (WGS) entry which is preliminary data.</text>
</comment>
<feature type="modified residue" description="4-aspartylphosphate" evidence="6">
    <location>
        <position position="52"/>
    </location>
</feature>
<dbReference type="InterPro" id="IPR001867">
    <property type="entry name" value="OmpR/PhoB-type_DNA-bd"/>
</dbReference>
<dbReference type="GO" id="GO:0000976">
    <property type="term" value="F:transcription cis-regulatory region binding"/>
    <property type="evidence" value="ECO:0007669"/>
    <property type="project" value="TreeGrafter"/>
</dbReference>
<protein>
    <submittedName>
        <fullName evidence="10">DNA-binding response OmpR family regulator</fullName>
    </submittedName>
</protein>
<keyword evidence="2" id="KW-0902">Two-component regulatory system</keyword>
<feature type="DNA-binding region" description="OmpR/PhoB-type" evidence="7">
    <location>
        <begin position="125"/>
        <end position="224"/>
    </location>
</feature>
<evidence type="ECO:0000256" key="5">
    <source>
        <dbReference type="ARBA" id="ARBA00023163"/>
    </source>
</evidence>
<evidence type="ECO:0000256" key="7">
    <source>
        <dbReference type="PROSITE-ProRule" id="PRU01091"/>
    </source>
</evidence>
<dbReference type="FunFam" id="3.40.50.2300:FF:000001">
    <property type="entry name" value="DNA-binding response regulator PhoB"/>
    <property type="match status" value="1"/>
</dbReference>
<name>A0AA45HIR1_9BACT</name>
<feature type="domain" description="OmpR/PhoB-type" evidence="9">
    <location>
        <begin position="125"/>
        <end position="224"/>
    </location>
</feature>
<keyword evidence="1 6" id="KW-0597">Phosphoprotein</keyword>
<evidence type="ECO:0000256" key="1">
    <source>
        <dbReference type="ARBA" id="ARBA00022553"/>
    </source>
</evidence>
<evidence type="ECO:0000256" key="6">
    <source>
        <dbReference type="PROSITE-ProRule" id="PRU00169"/>
    </source>
</evidence>
<dbReference type="InterPro" id="IPR039420">
    <property type="entry name" value="WalR-like"/>
</dbReference>
<evidence type="ECO:0000256" key="4">
    <source>
        <dbReference type="ARBA" id="ARBA00023125"/>
    </source>
</evidence>
<evidence type="ECO:0000259" key="8">
    <source>
        <dbReference type="PROSITE" id="PS50110"/>
    </source>
</evidence>
<dbReference type="PROSITE" id="PS51755">
    <property type="entry name" value="OMPR_PHOB"/>
    <property type="match status" value="1"/>
</dbReference>
<evidence type="ECO:0000313" key="10">
    <source>
        <dbReference type="EMBL" id="PWJ93272.1"/>
    </source>
</evidence>
<dbReference type="GO" id="GO:0005829">
    <property type="term" value="C:cytosol"/>
    <property type="evidence" value="ECO:0007669"/>
    <property type="project" value="TreeGrafter"/>
</dbReference>
<dbReference type="Gene3D" id="3.40.50.2300">
    <property type="match status" value="1"/>
</dbReference>
<keyword evidence="11" id="KW-1185">Reference proteome</keyword>
<dbReference type="PANTHER" id="PTHR48111">
    <property type="entry name" value="REGULATOR OF RPOS"/>
    <property type="match status" value="1"/>
</dbReference>
<dbReference type="Gene3D" id="1.10.10.10">
    <property type="entry name" value="Winged helix-like DNA-binding domain superfamily/Winged helix DNA-binding domain"/>
    <property type="match status" value="1"/>
</dbReference>
<accession>A0AA45HIR1</accession>
<dbReference type="SMART" id="SM00448">
    <property type="entry name" value="REC"/>
    <property type="match status" value="1"/>
</dbReference>
<dbReference type="GO" id="GO:0006355">
    <property type="term" value="P:regulation of DNA-templated transcription"/>
    <property type="evidence" value="ECO:0007669"/>
    <property type="project" value="InterPro"/>
</dbReference>
<dbReference type="PANTHER" id="PTHR48111:SF2">
    <property type="entry name" value="RESPONSE REGULATOR SAER"/>
    <property type="match status" value="1"/>
</dbReference>
<sequence length="224" mass="26068">MKEKILIVDDEEDILSMIKDYLEINDYEVITASCGKEAIKRSENNPDLILLDINMNDIDGLEVCKRIRDFVSCPIIFLTARVQDSDKIKGFGAGGDDYIVKPFSIDELGARVFAHLRRERRKQNISKVKFEKGLTINYSERKVYFNDEFISFAKKEFDIIELLSQNPGQIYDKELIYERIWGFDSEGDSSVVAEHIRRIRFKLNCFDLKEVIETVWGVGYKWNG</sequence>
<organism evidence="10 11">
    <name type="scientific">Oceanotoga teriensis</name>
    <dbReference type="NCBI Taxonomy" id="515440"/>
    <lineage>
        <taxon>Bacteria</taxon>
        <taxon>Thermotogati</taxon>
        <taxon>Thermotogota</taxon>
        <taxon>Thermotogae</taxon>
        <taxon>Petrotogales</taxon>
        <taxon>Petrotogaceae</taxon>
        <taxon>Oceanotoga</taxon>
    </lineage>
</organism>
<dbReference type="InterPro" id="IPR001789">
    <property type="entry name" value="Sig_transdc_resp-reg_receiver"/>
</dbReference>
<dbReference type="PROSITE" id="PS50110">
    <property type="entry name" value="RESPONSE_REGULATORY"/>
    <property type="match status" value="1"/>
</dbReference>
<dbReference type="EMBL" id="QGGI01000008">
    <property type="protein sequence ID" value="PWJ93272.1"/>
    <property type="molecule type" value="Genomic_DNA"/>
</dbReference>
<dbReference type="SMART" id="SM00862">
    <property type="entry name" value="Trans_reg_C"/>
    <property type="match status" value="1"/>
</dbReference>
<dbReference type="GO" id="GO:0000156">
    <property type="term" value="F:phosphorelay response regulator activity"/>
    <property type="evidence" value="ECO:0007669"/>
    <property type="project" value="TreeGrafter"/>
</dbReference>
<evidence type="ECO:0000313" key="11">
    <source>
        <dbReference type="Proteomes" id="UP000245921"/>
    </source>
</evidence>
<feature type="domain" description="Response regulatory" evidence="8">
    <location>
        <begin position="4"/>
        <end position="116"/>
    </location>
</feature>
<gene>
    <name evidence="10" type="ORF">C7380_108102</name>
</gene>
<evidence type="ECO:0000259" key="9">
    <source>
        <dbReference type="PROSITE" id="PS51755"/>
    </source>
</evidence>
<keyword evidence="4 7" id="KW-0238">DNA-binding</keyword>
<dbReference type="Proteomes" id="UP000245921">
    <property type="component" value="Unassembled WGS sequence"/>
</dbReference>
<dbReference type="Pfam" id="PF00486">
    <property type="entry name" value="Trans_reg_C"/>
    <property type="match status" value="1"/>
</dbReference>
<keyword evidence="3" id="KW-0805">Transcription regulation</keyword>
<evidence type="ECO:0000256" key="3">
    <source>
        <dbReference type="ARBA" id="ARBA00023015"/>
    </source>
</evidence>
<dbReference type="Pfam" id="PF00072">
    <property type="entry name" value="Response_reg"/>
    <property type="match status" value="1"/>
</dbReference>
<dbReference type="InterPro" id="IPR036388">
    <property type="entry name" value="WH-like_DNA-bd_sf"/>
</dbReference>